<feature type="region of interest" description="Disordered" evidence="1">
    <location>
        <begin position="65"/>
        <end position="84"/>
    </location>
</feature>
<dbReference type="Proteomes" id="UP000616779">
    <property type="component" value="Unassembled WGS sequence"/>
</dbReference>
<keyword evidence="3" id="KW-1185">Reference proteome</keyword>
<evidence type="ECO:0000313" key="2">
    <source>
        <dbReference type="EMBL" id="NOU77232.1"/>
    </source>
</evidence>
<dbReference type="EMBL" id="WHOA01000263">
    <property type="protein sequence ID" value="NOU77232.1"/>
    <property type="molecule type" value="Genomic_DNA"/>
</dbReference>
<organism evidence="2 3">
    <name type="scientific">Paenibacillus phytorum</name>
    <dbReference type="NCBI Taxonomy" id="2654977"/>
    <lineage>
        <taxon>Bacteria</taxon>
        <taxon>Bacillati</taxon>
        <taxon>Bacillota</taxon>
        <taxon>Bacilli</taxon>
        <taxon>Bacillales</taxon>
        <taxon>Paenibacillaceae</taxon>
        <taxon>Paenibacillus</taxon>
    </lineage>
</organism>
<name>A0ABX1Y8F9_9BACL</name>
<sequence length="116" mass="11708">MDDHDDETSSSSHCWDDASCGWMRRGAGASCRGAKFCGAVNVTDGGSKCVAGCCGAGNTGSRYGAAGGKQHSAAERSGDSETDCCRGDASIERDGYGEAGADCNASACQRGAIPIR</sequence>
<accession>A0ABX1Y8F9</accession>
<gene>
    <name evidence="2" type="ORF">GC098_38720</name>
</gene>
<comment type="caution">
    <text evidence="2">The sequence shown here is derived from an EMBL/GenBank/DDBJ whole genome shotgun (WGS) entry which is preliminary data.</text>
</comment>
<feature type="compositionally biased region" description="Basic and acidic residues" evidence="1">
    <location>
        <begin position="72"/>
        <end position="84"/>
    </location>
</feature>
<reference evidence="2 3" key="1">
    <citation type="submission" date="2019-10" db="EMBL/GenBank/DDBJ databases">
        <title>Description of Paenibacillus terrestris sp. nov.</title>
        <authorList>
            <person name="Carlier A."/>
            <person name="Qi S."/>
        </authorList>
    </citation>
    <scope>NUCLEOTIDE SEQUENCE [LARGE SCALE GENOMIC DNA]</scope>
    <source>
        <strain evidence="2 3">LMG 31458</strain>
    </source>
</reference>
<evidence type="ECO:0000313" key="3">
    <source>
        <dbReference type="Proteomes" id="UP000616779"/>
    </source>
</evidence>
<protein>
    <submittedName>
        <fullName evidence="2">Uncharacterized protein</fullName>
    </submittedName>
</protein>
<proteinExistence type="predicted"/>
<evidence type="ECO:0000256" key="1">
    <source>
        <dbReference type="SAM" id="MobiDB-lite"/>
    </source>
</evidence>